<dbReference type="NCBIfam" id="TIGR02885">
    <property type="entry name" value="spore_sigF"/>
    <property type="match status" value="1"/>
</dbReference>
<dbReference type="InterPro" id="IPR036388">
    <property type="entry name" value="WH-like_DNA-bd_sf"/>
</dbReference>
<keyword evidence="5" id="KW-0238">DNA-binding</keyword>
<dbReference type="SUPFAM" id="SSF88946">
    <property type="entry name" value="Sigma2 domain of RNA polymerase sigma factors"/>
    <property type="match status" value="1"/>
</dbReference>
<dbReference type="NCBIfam" id="NF004052">
    <property type="entry name" value="PRK05572.1"/>
    <property type="match status" value="1"/>
</dbReference>
<dbReference type="InterPro" id="IPR050239">
    <property type="entry name" value="Sigma-70_RNA_pol_init_factors"/>
</dbReference>
<dbReference type="NCBIfam" id="TIGR02980">
    <property type="entry name" value="SigBFG"/>
    <property type="match status" value="1"/>
</dbReference>
<dbReference type="PIRSF" id="PIRSF000770">
    <property type="entry name" value="RNA_pol_sigma-SigE/K"/>
    <property type="match status" value="1"/>
</dbReference>
<dbReference type="Pfam" id="PF04545">
    <property type="entry name" value="Sigma70_r4"/>
    <property type="match status" value="1"/>
</dbReference>
<dbReference type="GO" id="GO:0016987">
    <property type="term" value="F:sigma factor activity"/>
    <property type="evidence" value="ECO:0007669"/>
    <property type="project" value="UniProtKB-KW"/>
</dbReference>
<sequence length="256" mass="29098">MGMPYSDNHNKIFDHETTLGLIKEAQQGSAEAKSVLVSNNLGLVRSVIKRFNNRGYDKDDLYQLGCIGLVKAIEKFDFTYNVRFSTYAVPMIIGEIKRFLRDDGMIKVSRSMKQTAAKVKMAKENLSKEMGREPTLSEISASLDISQEDIVIALEANVQLEYLYDVIHKDDGSPVHLIDKISEKKVKGEGEVTDRLALNEILSKLKARERTIIILRYFKDKTQSEIAQILGISQVQVSRIEKKILGQMRDILEKTW</sequence>
<dbReference type="OrthoDB" id="9809557at2"/>
<evidence type="ECO:0000256" key="4">
    <source>
        <dbReference type="ARBA" id="ARBA00023082"/>
    </source>
</evidence>
<dbReference type="InterPro" id="IPR000943">
    <property type="entry name" value="RNA_pol_sigma70"/>
</dbReference>
<protein>
    <submittedName>
        <fullName evidence="8">RNA polymerase sporulation sigma factor SigF</fullName>
    </submittedName>
</protein>
<evidence type="ECO:0000256" key="5">
    <source>
        <dbReference type="ARBA" id="ARBA00023125"/>
    </source>
</evidence>
<dbReference type="Proteomes" id="UP000216024">
    <property type="component" value="Unassembled WGS sequence"/>
</dbReference>
<name>A0A267MB94_9FIRM</name>
<dbReference type="InterPro" id="IPR013324">
    <property type="entry name" value="RNA_pol_sigma_r3/r4-like"/>
</dbReference>
<dbReference type="Pfam" id="PF04542">
    <property type="entry name" value="Sigma70_r2"/>
    <property type="match status" value="1"/>
</dbReference>
<keyword evidence="6" id="KW-0804">Transcription</keyword>
<gene>
    <name evidence="8" type="primary">sigF</name>
    <name evidence="8" type="ORF">CCE28_20335</name>
</gene>
<accession>A0A267MB94</accession>
<dbReference type="PROSITE" id="PS50943">
    <property type="entry name" value="HTH_CROC1"/>
    <property type="match status" value="1"/>
</dbReference>
<evidence type="ECO:0000256" key="2">
    <source>
        <dbReference type="ARBA" id="ARBA00022969"/>
    </source>
</evidence>
<evidence type="ECO:0000313" key="8">
    <source>
        <dbReference type="EMBL" id="PAB56826.1"/>
    </source>
</evidence>
<reference evidence="8 9" key="1">
    <citation type="submission" date="2017-06" db="EMBL/GenBank/DDBJ databases">
        <title>Draft genome sequence of anaerobic fermentative bacterium Anaeromicrobium sediminis DY2726D isolated from West Pacific Ocean sediments.</title>
        <authorList>
            <person name="Zeng X."/>
        </authorList>
    </citation>
    <scope>NUCLEOTIDE SEQUENCE [LARGE SCALE GENOMIC DNA]</scope>
    <source>
        <strain evidence="8 9">DY2726D</strain>
    </source>
</reference>
<evidence type="ECO:0000256" key="1">
    <source>
        <dbReference type="ARBA" id="ARBA00007788"/>
    </source>
</evidence>
<evidence type="ECO:0000313" key="9">
    <source>
        <dbReference type="Proteomes" id="UP000216024"/>
    </source>
</evidence>
<dbReference type="Gene3D" id="1.20.120.1810">
    <property type="match status" value="1"/>
</dbReference>
<dbReference type="GO" id="GO:0030435">
    <property type="term" value="P:sporulation resulting in formation of a cellular spore"/>
    <property type="evidence" value="ECO:0007669"/>
    <property type="project" value="UniProtKB-KW"/>
</dbReference>
<dbReference type="InterPro" id="IPR014322">
    <property type="entry name" value="RNA_pol_sigma-B/F/G"/>
</dbReference>
<dbReference type="Gene3D" id="1.10.10.10">
    <property type="entry name" value="Winged helix-like DNA-binding domain superfamily/Winged helix DNA-binding domain"/>
    <property type="match status" value="2"/>
</dbReference>
<dbReference type="EMBL" id="NIBG01000031">
    <property type="protein sequence ID" value="PAB56826.1"/>
    <property type="molecule type" value="Genomic_DNA"/>
</dbReference>
<evidence type="ECO:0000259" key="7">
    <source>
        <dbReference type="PROSITE" id="PS50943"/>
    </source>
</evidence>
<evidence type="ECO:0000256" key="3">
    <source>
        <dbReference type="ARBA" id="ARBA00023015"/>
    </source>
</evidence>
<comment type="similarity">
    <text evidence="1">Belongs to the sigma-70 factor family.</text>
</comment>
<feature type="domain" description="HTH cro/C1-type" evidence="7">
    <location>
        <begin position="212"/>
        <end position="242"/>
    </location>
</feature>
<keyword evidence="3" id="KW-0805">Transcription regulation</keyword>
<dbReference type="InterPro" id="IPR013325">
    <property type="entry name" value="RNA_pol_sigma_r2"/>
</dbReference>
<keyword evidence="9" id="KW-1185">Reference proteome</keyword>
<keyword evidence="4" id="KW-0731">Sigma factor</keyword>
<keyword evidence="2" id="KW-0749">Sporulation</keyword>
<dbReference type="InterPro" id="IPR007630">
    <property type="entry name" value="RNA_pol_sigma70_r4"/>
</dbReference>
<organism evidence="8 9">
    <name type="scientific">Anaeromicrobium sediminis</name>
    <dbReference type="NCBI Taxonomy" id="1478221"/>
    <lineage>
        <taxon>Bacteria</taxon>
        <taxon>Bacillati</taxon>
        <taxon>Bacillota</taxon>
        <taxon>Clostridia</taxon>
        <taxon>Peptostreptococcales</taxon>
        <taxon>Thermotaleaceae</taxon>
        <taxon>Anaeromicrobium</taxon>
    </lineage>
</organism>
<dbReference type="Pfam" id="PF04539">
    <property type="entry name" value="Sigma70_r3"/>
    <property type="match status" value="1"/>
</dbReference>
<dbReference type="SUPFAM" id="SSF88659">
    <property type="entry name" value="Sigma3 and sigma4 domains of RNA polymerase sigma factors"/>
    <property type="match status" value="2"/>
</dbReference>
<dbReference type="GO" id="GO:0006352">
    <property type="term" value="P:DNA-templated transcription initiation"/>
    <property type="evidence" value="ECO:0007669"/>
    <property type="project" value="InterPro"/>
</dbReference>
<dbReference type="CDD" id="cd06171">
    <property type="entry name" value="Sigma70_r4"/>
    <property type="match status" value="1"/>
</dbReference>
<dbReference type="NCBIfam" id="TIGR02937">
    <property type="entry name" value="sigma70-ECF"/>
    <property type="match status" value="1"/>
</dbReference>
<dbReference type="GO" id="GO:0003677">
    <property type="term" value="F:DNA binding"/>
    <property type="evidence" value="ECO:0007669"/>
    <property type="project" value="UniProtKB-KW"/>
</dbReference>
<dbReference type="InterPro" id="IPR014284">
    <property type="entry name" value="RNA_pol_sigma-70_dom"/>
</dbReference>
<dbReference type="PANTHER" id="PTHR30603">
    <property type="entry name" value="RNA POLYMERASE SIGMA FACTOR RPO"/>
    <property type="match status" value="1"/>
</dbReference>
<dbReference type="InterPro" id="IPR007624">
    <property type="entry name" value="RNA_pol_sigma70_r3"/>
</dbReference>
<dbReference type="PANTHER" id="PTHR30603:SF17">
    <property type="entry name" value="RNA POLYMERASE SIGMA-G FACTOR"/>
    <property type="match status" value="1"/>
</dbReference>
<dbReference type="InterPro" id="IPR001387">
    <property type="entry name" value="Cro/C1-type_HTH"/>
</dbReference>
<dbReference type="InterPro" id="IPR007627">
    <property type="entry name" value="RNA_pol_sigma70_r2"/>
</dbReference>
<comment type="caution">
    <text evidence="8">The sequence shown here is derived from an EMBL/GenBank/DDBJ whole genome shotgun (WGS) entry which is preliminary data.</text>
</comment>
<dbReference type="AlphaFoldDB" id="A0A267MB94"/>
<evidence type="ECO:0000256" key="6">
    <source>
        <dbReference type="ARBA" id="ARBA00023163"/>
    </source>
</evidence>
<dbReference type="RefSeq" id="WP_095135837.1">
    <property type="nucleotide sequence ID" value="NZ_NIBG01000031.1"/>
</dbReference>
<dbReference type="PROSITE" id="PS00716">
    <property type="entry name" value="SIGMA70_2"/>
    <property type="match status" value="1"/>
</dbReference>
<dbReference type="InterPro" id="IPR014236">
    <property type="entry name" value="RNA_pol_sigma-F"/>
</dbReference>
<proteinExistence type="inferred from homology"/>
<dbReference type="PRINTS" id="PR00046">
    <property type="entry name" value="SIGMA70FCT"/>
</dbReference>